<dbReference type="KEGG" id="teq:TEQUI_0661"/>
<dbReference type="PANTHER" id="PTHR42714:SF7">
    <property type="entry name" value="G DOMAIN-CONTAINING PROTEIN"/>
    <property type="match status" value="1"/>
</dbReference>
<dbReference type="AlphaFoldDB" id="A0A654KGS3"/>
<dbReference type="GO" id="GO:0005829">
    <property type="term" value="C:cytosol"/>
    <property type="evidence" value="ECO:0007669"/>
    <property type="project" value="TreeGrafter"/>
</dbReference>
<evidence type="ECO:0000259" key="2">
    <source>
        <dbReference type="Pfam" id="PF01926"/>
    </source>
</evidence>
<dbReference type="PANTHER" id="PTHR42714">
    <property type="entry name" value="TRNA MODIFICATION GTPASE GTPBP3"/>
    <property type="match status" value="1"/>
</dbReference>
<feature type="region of interest" description="Disordered" evidence="1">
    <location>
        <begin position="418"/>
        <end position="447"/>
    </location>
</feature>
<dbReference type="EMBL" id="CP002456">
    <property type="protein sequence ID" value="ADU91599.1"/>
    <property type="molecule type" value="Genomic_DNA"/>
</dbReference>
<dbReference type="Gene3D" id="3.40.50.300">
    <property type="entry name" value="P-loop containing nucleotide triphosphate hydrolases"/>
    <property type="match status" value="1"/>
</dbReference>
<gene>
    <name evidence="3" type="ordered locus">TEQUI_0661</name>
</gene>
<organism evidence="3 4">
    <name type="scientific">Taylorella equigenitalis (strain MCE9)</name>
    <dbReference type="NCBI Taxonomy" id="937774"/>
    <lineage>
        <taxon>Bacteria</taxon>
        <taxon>Pseudomonadati</taxon>
        <taxon>Pseudomonadota</taxon>
        <taxon>Betaproteobacteria</taxon>
        <taxon>Burkholderiales</taxon>
        <taxon>Alcaligenaceae</taxon>
        <taxon>Taylorella</taxon>
    </lineage>
</organism>
<accession>A0A654KGS3</accession>
<protein>
    <submittedName>
        <fullName evidence="3">Integral membrane protein</fullName>
    </submittedName>
</protein>
<dbReference type="InterPro" id="IPR027417">
    <property type="entry name" value="P-loop_NTPase"/>
</dbReference>
<dbReference type="SUPFAM" id="SSF52540">
    <property type="entry name" value="P-loop containing nucleoside triphosphate hydrolases"/>
    <property type="match status" value="1"/>
</dbReference>
<sequence length="458" mass="51053">MNSNLKLAVVGHTNTGKTSLLRTLLEDKSFGEVEDSPGTTKALEAAVIPLDDCEITLIDTPGFEDSEGLRDYLEQLQSYEDSRLSNQELIKKFLKSPESTRRYAQEARVLHQLLDSTAGLYVIDIRDSVRSKHRDELHIMSMCGRPLIAILNFMHSEDNFKDEWNEALSDNNIHLSIEFDTVAPPIDGTEMLYKKLSIVLSSYDQPLKQLAERVVEQRTSRKKAALSLLAEALVDIASYKYPSKTDEESVRENWEIVQNNVRKREYKFNSDLLKHYRFTEEDYPNKHIPIEGERWGSDLFNPSTLKEISVHVGSGFAAGAMTGMALDVLTAGLSLGTAALFGGIIGSMAGGAAKLGNRLKAKYQGYQELSVDDNVVRLVAIRGLLLIAALDRRGHASTSPVSLPSEYKTLWTKGMPEELSDARGHPEWSSIGGRHKTSEAKREATKGLSKELQKIEIL</sequence>
<feature type="domain" description="G" evidence="2">
    <location>
        <begin position="7"/>
        <end position="113"/>
    </location>
</feature>
<dbReference type="InterPro" id="IPR021871">
    <property type="entry name" value="DUF3482"/>
</dbReference>
<dbReference type="GO" id="GO:0002098">
    <property type="term" value="P:tRNA wobble uridine modification"/>
    <property type="evidence" value="ECO:0007669"/>
    <property type="project" value="TreeGrafter"/>
</dbReference>
<name>A0A654KGS3_TAYEM</name>
<dbReference type="GO" id="GO:0030488">
    <property type="term" value="P:tRNA methylation"/>
    <property type="evidence" value="ECO:0007669"/>
    <property type="project" value="TreeGrafter"/>
</dbReference>
<dbReference type="CDD" id="cd00882">
    <property type="entry name" value="Ras_like_GTPase"/>
    <property type="match status" value="1"/>
</dbReference>
<dbReference type="Pfam" id="PF11981">
    <property type="entry name" value="DUF3482"/>
    <property type="match status" value="1"/>
</dbReference>
<evidence type="ECO:0000313" key="3">
    <source>
        <dbReference type="EMBL" id="ADU91599.1"/>
    </source>
</evidence>
<reference evidence="3 4" key="1">
    <citation type="journal article" date="2011" name="J. Bacteriol.">
        <title>Genome sequence of Taylorella equigenitalis MCE9, the causative agent of contagious equine metritis.</title>
        <authorList>
            <person name="Hebert L."/>
            <person name="Moumen B."/>
            <person name="Duquesne F."/>
            <person name="Breuil M.F."/>
            <person name="Laugier C."/>
            <person name="Batto J.M."/>
            <person name="Renault P."/>
            <person name="Petry S."/>
        </authorList>
    </citation>
    <scope>NUCLEOTIDE SEQUENCE [LARGE SCALE GENOMIC DNA]</scope>
    <source>
        <strain evidence="3 4">MCE9</strain>
    </source>
</reference>
<proteinExistence type="predicted"/>
<dbReference type="Proteomes" id="UP000007472">
    <property type="component" value="Chromosome"/>
</dbReference>
<evidence type="ECO:0000313" key="4">
    <source>
        <dbReference type="Proteomes" id="UP000007472"/>
    </source>
</evidence>
<feature type="compositionally biased region" description="Basic and acidic residues" evidence="1">
    <location>
        <begin position="436"/>
        <end position="447"/>
    </location>
</feature>
<dbReference type="GO" id="GO:0005525">
    <property type="term" value="F:GTP binding"/>
    <property type="evidence" value="ECO:0007669"/>
    <property type="project" value="InterPro"/>
</dbReference>
<dbReference type="Pfam" id="PF01926">
    <property type="entry name" value="MMR_HSR1"/>
    <property type="match status" value="1"/>
</dbReference>
<evidence type="ECO:0000256" key="1">
    <source>
        <dbReference type="SAM" id="MobiDB-lite"/>
    </source>
</evidence>
<dbReference type="InterPro" id="IPR006073">
    <property type="entry name" value="GTP-bd"/>
</dbReference>